<feature type="transmembrane region" description="Helical" evidence="1">
    <location>
        <begin position="92"/>
        <end position="113"/>
    </location>
</feature>
<reference evidence="2 3" key="1">
    <citation type="submission" date="2014-11" db="EMBL/GenBank/DDBJ databases">
        <title>Genome sequence of Flavihumibacter solisilvae 3-3.</title>
        <authorList>
            <person name="Zhou G."/>
            <person name="Li M."/>
            <person name="Wang G."/>
        </authorList>
    </citation>
    <scope>NUCLEOTIDE SEQUENCE [LARGE SCALE GENOMIC DNA]</scope>
    <source>
        <strain evidence="2 3">3-3</strain>
    </source>
</reference>
<feature type="transmembrane region" description="Helical" evidence="1">
    <location>
        <begin position="39"/>
        <end position="58"/>
    </location>
</feature>
<keyword evidence="1" id="KW-0812">Transmembrane</keyword>
<gene>
    <name evidence="2" type="ORF">OI18_15905</name>
</gene>
<dbReference type="Pfam" id="PF03729">
    <property type="entry name" value="DUF308"/>
    <property type="match status" value="1"/>
</dbReference>
<keyword evidence="1" id="KW-0472">Membrane</keyword>
<evidence type="ECO:0008006" key="4">
    <source>
        <dbReference type="Google" id="ProtNLM"/>
    </source>
</evidence>
<name>A0A0C1IT92_9BACT</name>
<keyword evidence="1" id="KW-1133">Transmembrane helix</keyword>
<dbReference type="InterPro" id="IPR052712">
    <property type="entry name" value="Acid_resist_chaperone_HdeD"/>
</dbReference>
<evidence type="ECO:0000313" key="3">
    <source>
        <dbReference type="Proteomes" id="UP000031408"/>
    </source>
</evidence>
<feature type="transmembrane region" description="Helical" evidence="1">
    <location>
        <begin position="125"/>
        <end position="143"/>
    </location>
</feature>
<dbReference type="STRING" id="1349421.OI18_15905"/>
<comment type="caution">
    <text evidence="2">The sequence shown here is derived from an EMBL/GenBank/DDBJ whole genome shotgun (WGS) entry which is preliminary data.</text>
</comment>
<proteinExistence type="predicted"/>
<dbReference type="PANTHER" id="PTHR34989">
    <property type="entry name" value="PROTEIN HDED"/>
    <property type="match status" value="1"/>
</dbReference>
<feature type="transmembrane region" description="Helical" evidence="1">
    <location>
        <begin position="12"/>
        <end position="33"/>
    </location>
</feature>
<dbReference type="OrthoDB" id="7059775at2"/>
<dbReference type="EMBL" id="JSVC01000018">
    <property type="protein sequence ID" value="KIC93649.1"/>
    <property type="molecule type" value="Genomic_DNA"/>
</dbReference>
<evidence type="ECO:0000313" key="2">
    <source>
        <dbReference type="EMBL" id="KIC93649.1"/>
    </source>
</evidence>
<dbReference type="GO" id="GO:0005886">
    <property type="term" value="C:plasma membrane"/>
    <property type="evidence" value="ECO:0007669"/>
    <property type="project" value="TreeGrafter"/>
</dbReference>
<protein>
    <recommendedName>
        <fullName evidence="4">HdeD protein</fullName>
    </recommendedName>
</protein>
<feature type="transmembrane region" description="Helical" evidence="1">
    <location>
        <begin position="149"/>
        <end position="172"/>
    </location>
</feature>
<keyword evidence="3" id="KW-1185">Reference proteome</keyword>
<sequence length="181" mass="19900">MRRYFLAYAWKLLLLRGIMATLFALVAIFLPAIAFSTLILLFGAWLIFNGILTIIGGIRSRHEDPHWWIALLAGLVGLLLGIYTYANPIVTAATIMILIGIWSILIGIAEIIFAIRIRKTIEGEGWLIAGGVISVIFGLLLLANPIQGGITLTLLLGVYALIMGLFFIILGLRIRKMANKP</sequence>
<dbReference type="PANTHER" id="PTHR34989:SF1">
    <property type="entry name" value="PROTEIN HDED"/>
    <property type="match status" value="1"/>
</dbReference>
<organism evidence="2 3">
    <name type="scientific">Flavihumibacter solisilvae</name>
    <dbReference type="NCBI Taxonomy" id="1349421"/>
    <lineage>
        <taxon>Bacteria</taxon>
        <taxon>Pseudomonadati</taxon>
        <taxon>Bacteroidota</taxon>
        <taxon>Chitinophagia</taxon>
        <taxon>Chitinophagales</taxon>
        <taxon>Chitinophagaceae</taxon>
        <taxon>Flavihumibacter</taxon>
    </lineage>
</organism>
<accession>A0A0C1IT92</accession>
<evidence type="ECO:0000256" key="1">
    <source>
        <dbReference type="SAM" id="Phobius"/>
    </source>
</evidence>
<dbReference type="AlphaFoldDB" id="A0A0C1IT92"/>
<dbReference type="Proteomes" id="UP000031408">
    <property type="component" value="Unassembled WGS sequence"/>
</dbReference>
<feature type="transmembrane region" description="Helical" evidence="1">
    <location>
        <begin position="67"/>
        <end position="86"/>
    </location>
</feature>
<dbReference type="RefSeq" id="WP_039141717.1">
    <property type="nucleotide sequence ID" value="NZ_JSVC01000018.1"/>
</dbReference>
<dbReference type="InterPro" id="IPR005325">
    <property type="entry name" value="DUF308_memb"/>
</dbReference>